<organism evidence="2">
    <name type="scientific">Arion vulgaris</name>
    <dbReference type="NCBI Taxonomy" id="1028688"/>
    <lineage>
        <taxon>Eukaryota</taxon>
        <taxon>Metazoa</taxon>
        <taxon>Spiralia</taxon>
        <taxon>Lophotrochozoa</taxon>
        <taxon>Mollusca</taxon>
        <taxon>Gastropoda</taxon>
        <taxon>Heterobranchia</taxon>
        <taxon>Euthyneura</taxon>
        <taxon>Panpulmonata</taxon>
        <taxon>Eupulmonata</taxon>
        <taxon>Stylommatophora</taxon>
        <taxon>Helicina</taxon>
        <taxon>Arionoidea</taxon>
        <taxon>Arionidae</taxon>
        <taxon>Arion</taxon>
    </lineage>
</organism>
<keyword evidence="1" id="KW-0812">Transmembrane</keyword>
<name>A0A0B6YH66_9EUPU</name>
<dbReference type="AlphaFoldDB" id="A0A0B6YH66"/>
<sequence length="53" mass="6467">MTEDSEPELIRILFHFQVAALISDCINPIWLNEYRPKREDKRYAENRCVRQKM</sequence>
<evidence type="ECO:0000313" key="2">
    <source>
        <dbReference type="EMBL" id="CEK55136.1"/>
    </source>
</evidence>
<protein>
    <submittedName>
        <fullName evidence="2">Uncharacterized protein</fullName>
    </submittedName>
</protein>
<reference evidence="2" key="1">
    <citation type="submission" date="2014-12" db="EMBL/GenBank/DDBJ databases">
        <title>Insight into the proteome of Arion vulgaris.</title>
        <authorList>
            <person name="Aradska J."/>
            <person name="Bulat T."/>
            <person name="Smidak R."/>
            <person name="Sarate P."/>
            <person name="Gangsoo J."/>
            <person name="Sialana F."/>
            <person name="Bilban M."/>
            <person name="Lubec G."/>
        </authorList>
    </citation>
    <scope>NUCLEOTIDE SEQUENCE</scope>
    <source>
        <tissue evidence="2">Skin</tissue>
    </source>
</reference>
<keyword evidence="1" id="KW-0472">Membrane</keyword>
<feature type="transmembrane region" description="Helical" evidence="1">
    <location>
        <begin position="12"/>
        <end position="31"/>
    </location>
</feature>
<gene>
    <name evidence="2" type="primary">ORF24464</name>
</gene>
<proteinExistence type="predicted"/>
<evidence type="ECO:0000256" key="1">
    <source>
        <dbReference type="SAM" id="Phobius"/>
    </source>
</evidence>
<accession>A0A0B6YH66</accession>
<dbReference type="EMBL" id="HACG01008271">
    <property type="protein sequence ID" value="CEK55136.1"/>
    <property type="molecule type" value="Transcribed_RNA"/>
</dbReference>
<keyword evidence="1" id="KW-1133">Transmembrane helix</keyword>